<dbReference type="PROSITE" id="PS50928">
    <property type="entry name" value="ABC_TM1"/>
    <property type="match status" value="1"/>
</dbReference>
<dbReference type="Pfam" id="PF00528">
    <property type="entry name" value="BPD_transp_1"/>
    <property type="match status" value="1"/>
</dbReference>
<accession>A0A841RL18</accession>
<evidence type="ECO:0000313" key="10">
    <source>
        <dbReference type="Proteomes" id="UP000572212"/>
    </source>
</evidence>
<evidence type="ECO:0000256" key="7">
    <source>
        <dbReference type="RuleBase" id="RU363032"/>
    </source>
</evidence>
<evidence type="ECO:0000256" key="2">
    <source>
        <dbReference type="ARBA" id="ARBA00022448"/>
    </source>
</evidence>
<dbReference type="AlphaFoldDB" id="A0A841RL18"/>
<comment type="subcellular location">
    <subcellularLocation>
        <location evidence="1 7">Cell membrane</location>
        <topology evidence="1 7">Multi-pass membrane protein</topology>
    </subcellularLocation>
</comment>
<organism evidence="9 10">
    <name type="scientific">Gracilibacillus halotolerans</name>
    <dbReference type="NCBI Taxonomy" id="74386"/>
    <lineage>
        <taxon>Bacteria</taxon>
        <taxon>Bacillati</taxon>
        <taxon>Bacillota</taxon>
        <taxon>Bacilli</taxon>
        <taxon>Bacillales</taxon>
        <taxon>Bacillaceae</taxon>
        <taxon>Gracilibacillus</taxon>
    </lineage>
</organism>
<sequence length="263" mass="29862">MKRIIYPLLLLILIFLIARLSQLIPIDLVPENRNSAPSLQHLFGTDWIGRDMLLRTLSGLQLSMVIGFITAIGASLIGLIFAVIASTHPIMDRIVTWCIDFTLSIPHILTLLFVSFLLGGGEKGILIGLILTHWPVITRVIRSEIKQLSKMPFIHLSSKLGRSSNWIVRHHYIPHLMPQIMVSFMIVFPHSIMHEAAVSFLGFGLSTDRDAIGVILAESMQYLTSGYWWLAFFPGLTLLGVILLFHYFTHQLRAYIERDRSYE</sequence>
<dbReference type="SUPFAM" id="SSF161098">
    <property type="entry name" value="MetI-like"/>
    <property type="match status" value="1"/>
</dbReference>
<keyword evidence="6 7" id="KW-0472">Membrane</keyword>
<proteinExistence type="inferred from homology"/>
<dbReference type="CDD" id="cd06261">
    <property type="entry name" value="TM_PBP2"/>
    <property type="match status" value="1"/>
</dbReference>
<evidence type="ECO:0000256" key="5">
    <source>
        <dbReference type="ARBA" id="ARBA00022989"/>
    </source>
</evidence>
<keyword evidence="5 7" id="KW-1133">Transmembrane helix</keyword>
<dbReference type="PANTHER" id="PTHR43386">
    <property type="entry name" value="OLIGOPEPTIDE TRANSPORT SYSTEM PERMEASE PROTEIN APPC"/>
    <property type="match status" value="1"/>
</dbReference>
<dbReference type="PANTHER" id="PTHR43386:SF23">
    <property type="entry name" value="ABC TRANSPORTER"/>
    <property type="match status" value="1"/>
</dbReference>
<feature type="transmembrane region" description="Helical" evidence="7">
    <location>
        <begin position="180"/>
        <end position="206"/>
    </location>
</feature>
<evidence type="ECO:0000256" key="3">
    <source>
        <dbReference type="ARBA" id="ARBA00022475"/>
    </source>
</evidence>
<comment type="caution">
    <text evidence="9">The sequence shown here is derived from an EMBL/GenBank/DDBJ whole genome shotgun (WGS) entry which is preliminary data.</text>
</comment>
<feature type="domain" description="ABC transmembrane type-1" evidence="8">
    <location>
        <begin position="60"/>
        <end position="249"/>
    </location>
</feature>
<dbReference type="GO" id="GO:0005886">
    <property type="term" value="C:plasma membrane"/>
    <property type="evidence" value="ECO:0007669"/>
    <property type="project" value="UniProtKB-SubCell"/>
</dbReference>
<dbReference type="InterPro" id="IPR050366">
    <property type="entry name" value="BP-dependent_transpt_permease"/>
</dbReference>
<evidence type="ECO:0000256" key="4">
    <source>
        <dbReference type="ARBA" id="ARBA00022692"/>
    </source>
</evidence>
<name>A0A841RL18_9BACI</name>
<dbReference type="EMBL" id="JACHON010000002">
    <property type="protein sequence ID" value="MBB6512156.1"/>
    <property type="molecule type" value="Genomic_DNA"/>
</dbReference>
<keyword evidence="3" id="KW-1003">Cell membrane</keyword>
<feature type="transmembrane region" description="Helical" evidence="7">
    <location>
        <begin position="97"/>
        <end position="118"/>
    </location>
</feature>
<dbReference type="Gene3D" id="1.10.3720.10">
    <property type="entry name" value="MetI-like"/>
    <property type="match status" value="1"/>
</dbReference>
<dbReference type="RefSeq" id="WP_221437234.1">
    <property type="nucleotide sequence ID" value="NZ_BAAACU010000002.1"/>
</dbReference>
<dbReference type="InterPro" id="IPR000515">
    <property type="entry name" value="MetI-like"/>
</dbReference>
<feature type="transmembrane region" description="Helical" evidence="7">
    <location>
        <begin position="226"/>
        <end position="248"/>
    </location>
</feature>
<dbReference type="GO" id="GO:0055085">
    <property type="term" value="P:transmembrane transport"/>
    <property type="evidence" value="ECO:0007669"/>
    <property type="project" value="InterPro"/>
</dbReference>
<dbReference type="InterPro" id="IPR035906">
    <property type="entry name" value="MetI-like_sf"/>
</dbReference>
<feature type="transmembrane region" description="Helical" evidence="7">
    <location>
        <begin position="62"/>
        <end position="85"/>
    </location>
</feature>
<evidence type="ECO:0000313" key="9">
    <source>
        <dbReference type="EMBL" id="MBB6512156.1"/>
    </source>
</evidence>
<reference evidence="9 10" key="1">
    <citation type="submission" date="2020-08" db="EMBL/GenBank/DDBJ databases">
        <title>Genomic Encyclopedia of Type Strains, Phase IV (KMG-IV): sequencing the most valuable type-strain genomes for metagenomic binning, comparative biology and taxonomic classification.</title>
        <authorList>
            <person name="Goeker M."/>
        </authorList>
    </citation>
    <scope>NUCLEOTIDE SEQUENCE [LARGE SCALE GENOMIC DNA]</scope>
    <source>
        <strain evidence="9 10">DSM 11805</strain>
    </source>
</reference>
<keyword evidence="10" id="KW-1185">Reference proteome</keyword>
<feature type="transmembrane region" description="Helical" evidence="7">
    <location>
        <begin position="124"/>
        <end position="141"/>
    </location>
</feature>
<evidence type="ECO:0000256" key="6">
    <source>
        <dbReference type="ARBA" id="ARBA00023136"/>
    </source>
</evidence>
<evidence type="ECO:0000256" key="1">
    <source>
        <dbReference type="ARBA" id="ARBA00004651"/>
    </source>
</evidence>
<evidence type="ECO:0000259" key="8">
    <source>
        <dbReference type="PROSITE" id="PS50928"/>
    </source>
</evidence>
<comment type="similarity">
    <text evidence="7">Belongs to the binding-protein-dependent transport system permease family.</text>
</comment>
<protein>
    <submittedName>
        <fullName evidence="9">Peptide/nickel transport system permease protein</fullName>
    </submittedName>
</protein>
<gene>
    <name evidence="9" type="ORF">GGQ92_000937</name>
</gene>
<keyword evidence="2 7" id="KW-0813">Transport</keyword>
<keyword evidence="4 7" id="KW-0812">Transmembrane</keyword>
<dbReference type="Proteomes" id="UP000572212">
    <property type="component" value="Unassembled WGS sequence"/>
</dbReference>